<comment type="subcellular location">
    <subcellularLocation>
        <location evidence="1 9">Cell membrane</location>
        <topology evidence="1 9">Multi-pass membrane protein</topology>
    </subcellularLocation>
</comment>
<dbReference type="STRING" id="115783.SAMN02745119_00326"/>
<keyword evidence="8 9" id="KW-0472">Membrane</keyword>
<keyword evidence="7 9" id="KW-1133">Transmembrane helix</keyword>
<evidence type="ECO:0000256" key="4">
    <source>
        <dbReference type="ARBA" id="ARBA00022475"/>
    </source>
</evidence>
<dbReference type="GO" id="GO:0009236">
    <property type="term" value="P:cobalamin biosynthetic process"/>
    <property type="evidence" value="ECO:0007669"/>
    <property type="project" value="UniProtKB-UniRule"/>
</dbReference>
<dbReference type="PANTHER" id="PTHR34308">
    <property type="entry name" value="COBALAMIN BIOSYNTHESIS PROTEIN CBIB"/>
    <property type="match status" value="1"/>
</dbReference>
<comment type="similarity">
    <text evidence="3 9">Belongs to the CobD/CbiB family.</text>
</comment>
<protein>
    <recommendedName>
        <fullName evidence="9">Cobalamin biosynthesis protein CobD</fullName>
    </recommendedName>
</protein>
<dbReference type="RefSeq" id="WP_078788621.1">
    <property type="nucleotide sequence ID" value="NZ_FUWR01000001.1"/>
</dbReference>
<keyword evidence="4 9" id="KW-1003">Cell membrane</keyword>
<comment type="function">
    <text evidence="9">Converts cobyric acid to cobinamide by the addition of aminopropanol on the F carboxylic group.</text>
</comment>
<evidence type="ECO:0000256" key="8">
    <source>
        <dbReference type="ARBA" id="ARBA00023136"/>
    </source>
</evidence>
<feature type="transmembrane region" description="Helical" evidence="9">
    <location>
        <begin position="77"/>
        <end position="95"/>
    </location>
</feature>
<gene>
    <name evidence="9" type="primary">cobD</name>
    <name evidence="10" type="ORF">SAMN02745119_00326</name>
</gene>
<dbReference type="Pfam" id="PF03186">
    <property type="entry name" value="CobD_Cbib"/>
    <property type="match status" value="1"/>
</dbReference>
<evidence type="ECO:0000256" key="9">
    <source>
        <dbReference type="HAMAP-Rule" id="MF_00024"/>
    </source>
</evidence>
<evidence type="ECO:0000256" key="6">
    <source>
        <dbReference type="ARBA" id="ARBA00022692"/>
    </source>
</evidence>
<accession>A0A1T4K5P3</accession>
<keyword evidence="6 9" id="KW-0812">Transmembrane</keyword>
<reference evidence="11" key="1">
    <citation type="submission" date="2017-02" db="EMBL/GenBank/DDBJ databases">
        <authorList>
            <person name="Varghese N."/>
            <person name="Submissions S."/>
        </authorList>
    </citation>
    <scope>NUCLEOTIDE SEQUENCE [LARGE SCALE GENOMIC DNA]</scope>
    <source>
        <strain evidence="11">ATCC BAA-34</strain>
    </source>
</reference>
<feature type="transmembrane region" description="Helical" evidence="9">
    <location>
        <begin position="51"/>
        <end position="71"/>
    </location>
</feature>
<comment type="pathway">
    <text evidence="2 9">Cofactor biosynthesis; adenosylcobalamin biosynthesis.</text>
</comment>
<dbReference type="OrthoDB" id="9811967at2"/>
<proteinExistence type="inferred from homology"/>
<organism evidence="10 11">
    <name type="scientific">Trichlorobacter thiogenes</name>
    <dbReference type="NCBI Taxonomy" id="115783"/>
    <lineage>
        <taxon>Bacteria</taxon>
        <taxon>Pseudomonadati</taxon>
        <taxon>Thermodesulfobacteriota</taxon>
        <taxon>Desulfuromonadia</taxon>
        <taxon>Geobacterales</taxon>
        <taxon>Geobacteraceae</taxon>
        <taxon>Trichlorobacter</taxon>
    </lineage>
</organism>
<dbReference type="PANTHER" id="PTHR34308:SF1">
    <property type="entry name" value="COBALAMIN BIOSYNTHESIS PROTEIN CBIB"/>
    <property type="match status" value="1"/>
</dbReference>
<dbReference type="GO" id="GO:0005886">
    <property type="term" value="C:plasma membrane"/>
    <property type="evidence" value="ECO:0007669"/>
    <property type="project" value="UniProtKB-SubCell"/>
</dbReference>
<feature type="transmembrane region" description="Helical" evidence="9">
    <location>
        <begin position="295"/>
        <end position="314"/>
    </location>
</feature>
<dbReference type="AlphaFoldDB" id="A0A1T4K5P3"/>
<comment type="caution">
    <text evidence="9">Lacks conserved residue(s) required for the propagation of feature annotation.</text>
</comment>
<keyword evidence="11" id="KW-1185">Reference proteome</keyword>
<evidence type="ECO:0000256" key="5">
    <source>
        <dbReference type="ARBA" id="ARBA00022573"/>
    </source>
</evidence>
<dbReference type="UniPathway" id="UPA00148"/>
<dbReference type="HAMAP" id="MF_00024">
    <property type="entry name" value="CobD_CbiB"/>
    <property type="match status" value="1"/>
</dbReference>
<dbReference type="InterPro" id="IPR004485">
    <property type="entry name" value="Cobalamin_biosynth_CobD/CbiB"/>
</dbReference>
<evidence type="ECO:0000256" key="2">
    <source>
        <dbReference type="ARBA" id="ARBA00004953"/>
    </source>
</evidence>
<evidence type="ECO:0000313" key="10">
    <source>
        <dbReference type="EMBL" id="SJZ37625.1"/>
    </source>
</evidence>
<dbReference type="Proteomes" id="UP000190102">
    <property type="component" value="Unassembled WGS sequence"/>
</dbReference>
<evidence type="ECO:0000256" key="3">
    <source>
        <dbReference type="ARBA" id="ARBA00006263"/>
    </source>
</evidence>
<evidence type="ECO:0000256" key="7">
    <source>
        <dbReference type="ARBA" id="ARBA00022989"/>
    </source>
</evidence>
<evidence type="ECO:0000313" key="11">
    <source>
        <dbReference type="Proteomes" id="UP000190102"/>
    </source>
</evidence>
<dbReference type="GO" id="GO:0015420">
    <property type="term" value="F:ABC-type vitamin B12 transporter activity"/>
    <property type="evidence" value="ECO:0007669"/>
    <property type="project" value="UniProtKB-UniRule"/>
</dbReference>
<sequence length="315" mass="34064">MIPLYQQILLAILLDLLLGDPRWLPHPVQGIGWLAQGLEAPLRRLIANPKLAGIIAVLLMVGSTVLIAFGLLKAAALLHPLAGDVVAILLLYTCFATRSLHDHALAVYRPLKAGNQTEARQRVSWLVGRDTEQLDEAEVTRAAVESVAENTVDGCTAPLLYACLAGPLGALAYKAISTLDSTFGYKNEQYLQFGWASARLDDLANLIPSRLTALLTVAAAFVLRLRAGNAWRIFWRDRHNHPSPNGGHIEAAVAGALGVQLGGVNSYFGQPSTRPFMGDPLQPLAARHILQAARLMWLSYGLTALLGIGIRLLLR</sequence>
<name>A0A1T4K5P3_9BACT</name>
<keyword evidence="5 9" id="KW-0169">Cobalamin biosynthesis</keyword>
<dbReference type="GO" id="GO:0048472">
    <property type="term" value="F:threonine-phosphate decarboxylase activity"/>
    <property type="evidence" value="ECO:0007669"/>
    <property type="project" value="InterPro"/>
</dbReference>
<dbReference type="NCBIfam" id="TIGR00380">
    <property type="entry name" value="cobal_cbiB"/>
    <property type="match status" value="1"/>
</dbReference>
<evidence type="ECO:0000256" key="1">
    <source>
        <dbReference type="ARBA" id="ARBA00004651"/>
    </source>
</evidence>
<dbReference type="EMBL" id="FUWR01000001">
    <property type="protein sequence ID" value="SJZ37625.1"/>
    <property type="molecule type" value="Genomic_DNA"/>
</dbReference>